<sequence>MTINKSQCQSIQRIGLTSFLSWAILRGNVSGYFPKQFSHFGGPCYNFRRVGSVTGRLVFPENTSPQLPPAPHEHLELVTVETRPYHESVLDRRLDSASTLAEVLTAAVAPCHLPAHESEELTDLRNEVSVLQARCDDAERGLATEVQLRTKAEADNVRANEDFYTMNNSNGSLHEENAALATRIRDQDMVIARQTAALKQSERQYCAATAAAMRWSERLKAGMVGYTLELEKLRQYLAEHDRGSILTPSPRMKALLAENASLKRANSVLHENSADHGLNTDALVLSTAGISPMDIQVTLIIGFAVGSRPNSAYTSWVSSRRALKSPFELPSVFGANFLAMGLGQLRRQSSVLCYGSTDIGFKSRRWRMLSETSLKKSDQLMFSSEFSLRSEKSIISSATTDWIASAPKSRAAYGSGVPRRKSTSHDPSRHLPEPTYLQYSLEVLDWAPMTDDWIKELRTLNAMQPWWNSPFNTTYAPCNFEVSLIIPRTISRAHVISSIVVHPSLEPSLLTAFWVRETLVNNSDLLKKLLETELIEYSDSEWAPPIVIVTRKNGVDIRLCIDYRLENQMIKLMYYPLPLSDALLIGFENVMWFLSLDTDNGFWAVPMTHRAQPISGFVCPLGHFQWNRMPFGLKNAPLIYQQVCIIVSGVLGAFRPKKKLRLGILGIKSENKVERRDLSPLTVDLTMFRRNIPAPAELRPVLGRNSYMDNITYGAETWDQIQIYDVKNLPFSTTLKGVQSFLRSLNYYNKFIEDLSVVVAVLYELTDEQIRMGKKSGTCKGSFCNSQAKNCLHSRIETSRQKETIHYHPTRKSLGSECGVGSRVRYPVRFTGRVLHDQELRYHPAEKEIVGLLRVLRVFYPMLTGNATLKVYTRYSVLGRLFKSKALEGSCEQWAARLAPWPLEMHKIQNDEDGLASILGAGITPRDKLDQIAENLIPTKGRVVRAPSISLEMLESGYEGWHLSFNGSARTSDRLGSSGCILWKLPTWEVVATRGFHFQDITVNEAEYHGMIESLKMALDRDPALIVVGDSQIAIPQAQGLIQHLNPRLQLLLAPFERLRRDFKSVRLVHVKREYNAAADYVMGKNSFVPELRGSCGRDCVSSPETDE</sequence>
<comment type="caution">
    <text evidence="11">The sequence shown here is derived from an EMBL/GenBank/DDBJ whole genome shotgun (WGS) entry which is preliminary data.</text>
</comment>
<dbReference type="InterPro" id="IPR012337">
    <property type="entry name" value="RNaseH-like_sf"/>
</dbReference>
<evidence type="ECO:0000259" key="10">
    <source>
        <dbReference type="Pfam" id="PF17917"/>
    </source>
</evidence>
<feature type="region of interest" description="Disordered" evidence="7">
    <location>
        <begin position="412"/>
        <end position="431"/>
    </location>
</feature>
<dbReference type="PANTHER" id="PTHR37984">
    <property type="entry name" value="PROTEIN CBG26694"/>
    <property type="match status" value="1"/>
</dbReference>
<dbReference type="Gene3D" id="3.30.420.10">
    <property type="entry name" value="Ribonuclease H-like superfamily/Ribonuclease H"/>
    <property type="match status" value="1"/>
</dbReference>
<dbReference type="SUPFAM" id="SSF56672">
    <property type="entry name" value="DNA/RNA polymerases"/>
    <property type="match status" value="1"/>
</dbReference>
<dbReference type="InterPro" id="IPR050951">
    <property type="entry name" value="Retrovirus_Pol_polyprotein"/>
</dbReference>
<dbReference type="EMBL" id="NBNE01000090">
    <property type="protein sequence ID" value="OWZ23031.1"/>
    <property type="molecule type" value="Genomic_DNA"/>
</dbReference>
<feature type="domain" description="Reverse transcriptase RNase H-like" evidence="10">
    <location>
        <begin position="825"/>
        <end position="899"/>
    </location>
</feature>
<evidence type="ECO:0000259" key="9">
    <source>
        <dbReference type="Pfam" id="PF13456"/>
    </source>
</evidence>
<proteinExistence type="predicted"/>
<evidence type="ECO:0000256" key="6">
    <source>
        <dbReference type="ARBA" id="ARBA00022918"/>
    </source>
</evidence>
<name>A0A225WZH6_9STRA</name>
<dbReference type="Gene3D" id="3.30.70.270">
    <property type="match status" value="2"/>
</dbReference>
<dbReference type="Proteomes" id="UP000198211">
    <property type="component" value="Unassembled WGS sequence"/>
</dbReference>
<dbReference type="PANTHER" id="PTHR37984:SF5">
    <property type="entry name" value="PROTEIN NYNRIN-LIKE"/>
    <property type="match status" value="1"/>
</dbReference>
<gene>
    <name evidence="11" type="ORF">PHMEG_0002139</name>
</gene>
<dbReference type="InterPro" id="IPR000477">
    <property type="entry name" value="RT_dom"/>
</dbReference>
<evidence type="ECO:0000256" key="2">
    <source>
        <dbReference type="ARBA" id="ARBA00022695"/>
    </source>
</evidence>
<dbReference type="AlphaFoldDB" id="A0A225WZH6"/>
<keyword evidence="12" id="KW-1185">Reference proteome</keyword>
<keyword evidence="4" id="KW-0255">Endonuclease</keyword>
<organism evidence="11 12">
    <name type="scientific">Phytophthora megakarya</name>
    <dbReference type="NCBI Taxonomy" id="4795"/>
    <lineage>
        <taxon>Eukaryota</taxon>
        <taxon>Sar</taxon>
        <taxon>Stramenopiles</taxon>
        <taxon>Oomycota</taxon>
        <taxon>Peronosporomycetes</taxon>
        <taxon>Peronosporales</taxon>
        <taxon>Peronosporaceae</taxon>
        <taxon>Phytophthora</taxon>
    </lineage>
</organism>
<dbReference type="Pfam" id="PF13456">
    <property type="entry name" value="RVT_3"/>
    <property type="match status" value="1"/>
</dbReference>
<accession>A0A225WZH6</accession>
<keyword evidence="6 11" id="KW-0695">RNA-directed DNA polymerase</keyword>
<evidence type="ECO:0000313" key="12">
    <source>
        <dbReference type="Proteomes" id="UP000198211"/>
    </source>
</evidence>
<dbReference type="InterPro" id="IPR043502">
    <property type="entry name" value="DNA/RNA_pol_sf"/>
</dbReference>
<dbReference type="InterPro" id="IPR041373">
    <property type="entry name" value="RT_RNaseH"/>
</dbReference>
<dbReference type="CDD" id="cd01647">
    <property type="entry name" value="RT_LTR"/>
    <property type="match status" value="1"/>
</dbReference>
<dbReference type="InterPro" id="IPR036397">
    <property type="entry name" value="RNaseH_sf"/>
</dbReference>
<dbReference type="Gene3D" id="3.10.10.10">
    <property type="entry name" value="HIV Type 1 Reverse Transcriptase, subunit A, domain 1"/>
    <property type="match status" value="1"/>
</dbReference>
<keyword evidence="3" id="KW-0540">Nuclease</keyword>
<evidence type="ECO:0000256" key="1">
    <source>
        <dbReference type="ARBA" id="ARBA00022679"/>
    </source>
</evidence>
<dbReference type="GO" id="GO:0003676">
    <property type="term" value="F:nucleic acid binding"/>
    <property type="evidence" value="ECO:0007669"/>
    <property type="project" value="InterPro"/>
</dbReference>
<evidence type="ECO:0000256" key="5">
    <source>
        <dbReference type="ARBA" id="ARBA00022801"/>
    </source>
</evidence>
<feature type="domain" description="Reverse transcriptase" evidence="8">
    <location>
        <begin position="551"/>
        <end position="643"/>
    </location>
</feature>
<dbReference type="Pfam" id="PF17917">
    <property type="entry name" value="RT_RNaseH"/>
    <property type="match status" value="1"/>
</dbReference>
<evidence type="ECO:0000256" key="3">
    <source>
        <dbReference type="ARBA" id="ARBA00022722"/>
    </source>
</evidence>
<dbReference type="Pfam" id="PF00078">
    <property type="entry name" value="RVT_1"/>
    <property type="match status" value="1"/>
</dbReference>
<dbReference type="SUPFAM" id="SSF53098">
    <property type="entry name" value="Ribonuclease H-like"/>
    <property type="match status" value="1"/>
</dbReference>
<evidence type="ECO:0000313" key="11">
    <source>
        <dbReference type="EMBL" id="OWZ23031.1"/>
    </source>
</evidence>
<dbReference type="GO" id="GO:0004523">
    <property type="term" value="F:RNA-DNA hybrid ribonuclease activity"/>
    <property type="evidence" value="ECO:0007669"/>
    <property type="project" value="InterPro"/>
</dbReference>
<dbReference type="GO" id="GO:0003964">
    <property type="term" value="F:RNA-directed DNA polymerase activity"/>
    <property type="evidence" value="ECO:0007669"/>
    <property type="project" value="UniProtKB-KW"/>
</dbReference>
<dbReference type="InterPro" id="IPR002156">
    <property type="entry name" value="RNaseH_domain"/>
</dbReference>
<evidence type="ECO:0000256" key="4">
    <source>
        <dbReference type="ARBA" id="ARBA00022759"/>
    </source>
</evidence>
<feature type="domain" description="RNase H type-1" evidence="9">
    <location>
        <begin position="966"/>
        <end position="1081"/>
    </location>
</feature>
<dbReference type="InterPro" id="IPR043128">
    <property type="entry name" value="Rev_trsase/Diguanyl_cyclase"/>
</dbReference>
<protein>
    <submittedName>
        <fullName evidence="11">Reverse transcriptase</fullName>
    </submittedName>
</protein>
<keyword evidence="1" id="KW-0808">Transferase</keyword>
<evidence type="ECO:0000256" key="7">
    <source>
        <dbReference type="SAM" id="MobiDB-lite"/>
    </source>
</evidence>
<keyword evidence="2" id="KW-0548">Nucleotidyltransferase</keyword>
<reference evidence="12" key="1">
    <citation type="submission" date="2017-03" db="EMBL/GenBank/DDBJ databases">
        <title>Phytopthora megakarya and P. palmivora, two closely related causual agents of cacao black pod achieved similar genome size and gene model numbers by different mechanisms.</title>
        <authorList>
            <person name="Ali S."/>
            <person name="Shao J."/>
            <person name="Larry D.J."/>
            <person name="Kronmiller B."/>
            <person name="Shen D."/>
            <person name="Strem M.D."/>
            <person name="Melnick R.L."/>
            <person name="Guiltinan M.J."/>
            <person name="Tyler B.M."/>
            <person name="Meinhardt L.W."/>
            <person name="Bailey B.A."/>
        </authorList>
    </citation>
    <scope>NUCLEOTIDE SEQUENCE [LARGE SCALE GENOMIC DNA]</scope>
    <source>
        <strain evidence="12">zdho120</strain>
    </source>
</reference>
<keyword evidence="5" id="KW-0378">Hydrolase</keyword>
<evidence type="ECO:0000259" key="8">
    <source>
        <dbReference type="Pfam" id="PF00078"/>
    </source>
</evidence>